<feature type="non-terminal residue" evidence="1">
    <location>
        <position position="1"/>
    </location>
</feature>
<reference evidence="1" key="1">
    <citation type="submission" date="2022-07" db="EMBL/GenBank/DDBJ databases">
        <title>Genome analysis of Parmales, a sister group of diatoms, reveals the evolutionary specialization of diatoms from phago-mixotrophs to photoautotrophs.</title>
        <authorList>
            <person name="Ban H."/>
            <person name="Sato S."/>
            <person name="Yoshikawa S."/>
            <person name="Kazumasa Y."/>
            <person name="Nakamura Y."/>
            <person name="Ichinomiya M."/>
            <person name="Saitoh K."/>
            <person name="Sato N."/>
            <person name="Blanc-Mathieu R."/>
            <person name="Endo H."/>
            <person name="Kuwata A."/>
            <person name="Ogata H."/>
        </authorList>
    </citation>
    <scope>NUCLEOTIDE SEQUENCE</scope>
</reference>
<evidence type="ECO:0000313" key="1">
    <source>
        <dbReference type="EMBL" id="GMH65426.1"/>
    </source>
</evidence>
<keyword evidence="2" id="KW-1185">Reference proteome</keyword>
<dbReference type="AlphaFoldDB" id="A0A9W7A8D5"/>
<dbReference type="EMBL" id="BRXZ01002579">
    <property type="protein sequence ID" value="GMH65426.1"/>
    <property type="molecule type" value="Genomic_DNA"/>
</dbReference>
<protein>
    <submittedName>
        <fullName evidence="1">Uncharacterized protein</fullName>
    </submittedName>
</protein>
<organism evidence="1 2">
    <name type="scientific">Triparma retinervis</name>
    <dbReference type="NCBI Taxonomy" id="2557542"/>
    <lineage>
        <taxon>Eukaryota</taxon>
        <taxon>Sar</taxon>
        <taxon>Stramenopiles</taxon>
        <taxon>Ochrophyta</taxon>
        <taxon>Bolidophyceae</taxon>
        <taxon>Parmales</taxon>
        <taxon>Triparmaceae</taxon>
        <taxon>Triparma</taxon>
    </lineage>
</organism>
<evidence type="ECO:0000313" key="2">
    <source>
        <dbReference type="Proteomes" id="UP001165082"/>
    </source>
</evidence>
<name>A0A9W7A8D5_9STRA</name>
<gene>
    <name evidence="1" type="ORF">TrRE_jg1696</name>
</gene>
<dbReference type="OrthoDB" id="10454137at2759"/>
<sequence>SDCRTNFDLQAPQESTIYPTNAVPVKIVVENIRQAATEAVTATSSALQPIAIEASGVAAYQRIMPVTVSRGDSMDREVSNLHAN</sequence>
<comment type="caution">
    <text evidence="1">The sequence shown here is derived from an EMBL/GenBank/DDBJ whole genome shotgun (WGS) entry which is preliminary data.</text>
</comment>
<proteinExistence type="predicted"/>
<dbReference type="Proteomes" id="UP001165082">
    <property type="component" value="Unassembled WGS sequence"/>
</dbReference>
<accession>A0A9W7A8D5</accession>